<protein>
    <recommendedName>
        <fullName evidence="3">NR LBD domain-containing protein</fullName>
    </recommendedName>
</protein>
<evidence type="ECO:0000313" key="1">
    <source>
        <dbReference type="EMBL" id="KAK9743957.1"/>
    </source>
</evidence>
<dbReference type="Proteomes" id="UP001458880">
    <property type="component" value="Unassembled WGS sequence"/>
</dbReference>
<comment type="caution">
    <text evidence="1">The sequence shown here is derived from an EMBL/GenBank/DDBJ whole genome shotgun (WGS) entry which is preliminary data.</text>
</comment>
<dbReference type="EMBL" id="JASPKY010000064">
    <property type="protein sequence ID" value="KAK9743957.1"/>
    <property type="molecule type" value="Genomic_DNA"/>
</dbReference>
<evidence type="ECO:0000313" key="2">
    <source>
        <dbReference type="Proteomes" id="UP001458880"/>
    </source>
</evidence>
<sequence>MGNLLPCLGREKKNDKSDTKNAIILTPNLSHTNSIVDVDKSSLSFLSLDQSVATAFKTEFNWSRIQSIYLGCSSSLDDDVNLSLPMVKTVEKVFDVLDENFVASCKKIYCSVTFLGKKFQRKFDECCRLSDNEITDNEIKINTRSGRLLAHVISYLKLHRLILFAFESDVNEAREILHLIALSHLLMNVTPSEFRLLDIALEKYLLKFKVVDDNTVRIAISYFNLITNYICNYIEQNKDHYLVNQMISSETEEINKRRENLRQLRKWKKLVMKLRHETCTYIEEVLGMNDVSNSESDNVSKIFKFNTACPLYNAQNSYTVNKYRF</sequence>
<gene>
    <name evidence="1" type="ORF">QE152_g8189</name>
</gene>
<proteinExistence type="predicted"/>
<keyword evidence="2" id="KW-1185">Reference proteome</keyword>
<evidence type="ECO:0008006" key="3">
    <source>
        <dbReference type="Google" id="ProtNLM"/>
    </source>
</evidence>
<organism evidence="1 2">
    <name type="scientific">Popillia japonica</name>
    <name type="common">Japanese beetle</name>
    <dbReference type="NCBI Taxonomy" id="7064"/>
    <lineage>
        <taxon>Eukaryota</taxon>
        <taxon>Metazoa</taxon>
        <taxon>Ecdysozoa</taxon>
        <taxon>Arthropoda</taxon>
        <taxon>Hexapoda</taxon>
        <taxon>Insecta</taxon>
        <taxon>Pterygota</taxon>
        <taxon>Neoptera</taxon>
        <taxon>Endopterygota</taxon>
        <taxon>Coleoptera</taxon>
        <taxon>Polyphaga</taxon>
        <taxon>Scarabaeiformia</taxon>
        <taxon>Scarabaeidae</taxon>
        <taxon>Rutelinae</taxon>
        <taxon>Popillia</taxon>
    </lineage>
</organism>
<dbReference type="AlphaFoldDB" id="A0AAW1MBX8"/>
<name>A0AAW1MBX8_POPJA</name>
<reference evidence="1 2" key="1">
    <citation type="journal article" date="2024" name="BMC Genomics">
        <title>De novo assembly and annotation of Popillia japonica's genome with initial clues to its potential as an invasive pest.</title>
        <authorList>
            <person name="Cucini C."/>
            <person name="Boschi S."/>
            <person name="Funari R."/>
            <person name="Cardaioli E."/>
            <person name="Iannotti N."/>
            <person name="Marturano G."/>
            <person name="Paoli F."/>
            <person name="Bruttini M."/>
            <person name="Carapelli A."/>
            <person name="Frati F."/>
            <person name="Nardi F."/>
        </authorList>
    </citation>
    <scope>NUCLEOTIDE SEQUENCE [LARGE SCALE GENOMIC DNA]</scope>
    <source>
        <strain evidence="1">DMR45628</strain>
    </source>
</reference>
<accession>A0AAW1MBX8</accession>